<dbReference type="PROSITE" id="PS51419">
    <property type="entry name" value="RAB"/>
    <property type="match status" value="1"/>
</dbReference>
<dbReference type="PANTHER" id="PTHR11711">
    <property type="entry name" value="ADP RIBOSYLATION FACTOR-RELATED"/>
    <property type="match status" value="1"/>
</dbReference>
<evidence type="ECO:0000256" key="8">
    <source>
        <dbReference type="PIRSR" id="PIRSR606689-2"/>
    </source>
</evidence>
<name>A0A3B3BMM4_ORYME</name>
<sequence length="202" mass="22264">MNDCAHTWEKAVNHHHHPLISTHSEGRADMGQAGSSSCPQVILMGLDSSGKSTLLARLLTGKVVKTSPTIGFNVGTLNLDKKTSLTLWDVGGQKRMRPNWRLYLDNCKALVFVVDSSKPARMAEAKKALKMVLSDSKLEGVPLMVLANKKDLPNSLKIREVSTLLDLESYKDRQWEIQACSAVQGLGLQQAFLSVHKMIKKS</sequence>
<dbReference type="PaxDb" id="30732-ENSOMEP00000006372"/>
<keyword evidence="11" id="KW-1185">Reference proteome</keyword>
<dbReference type="GO" id="GO:0003924">
    <property type="term" value="F:GTPase activity"/>
    <property type="evidence" value="ECO:0007669"/>
    <property type="project" value="InterPro"/>
</dbReference>
<evidence type="ECO:0000256" key="7">
    <source>
        <dbReference type="PIRSR" id="PIRSR606689-1"/>
    </source>
</evidence>
<dbReference type="CTD" id="115761"/>
<comment type="function">
    <text evidence="5">May play a role in apoptosis. May act as a tumor suppressor.</text>
</comment>
<dbReference type="InterPro" id="IPR024156">
    <property type="entry name" value="Small_GTPase_ARF"/>
</dbReference>
<dbReference type="FunFam" id="3.40.50.300:FF:000898">
    <property type="entry name" value="ADP-ribosylation factor-like protein 11"/>
    <property type="match status" value="1"/>
</dbReference>
<dbReference type="Proteomes" id="UP000261560">
    <property type="component" value="Unplaced"/>
</dbReference>
<keyword evidence="8" id="KW-0479">Metal-binding</keyword>
<dbReference type="STRING" id="30732.ENSOMEP00000006372"/>
<keyword evidence="4" id="KW-0449">Lipoprotein</keyword>
<feature type="binding site" evidence="7">
    <location>
        <begin position="148"/>
        <end position="151"/>
    </location>
    <ligand>
        <name>GTP</name>
        <dbReference type="ChEBI" id="CHEBI:37565"/>
    </ligand>
</feature>
<dbReference type="SMART" id="SM00175">
    <property type="entry name" value="RAB"/>
    <property type="match status" value="1"/>
</dbReference>
<protein>
    <recommendedName>
        <fullName evidence="6">ADP-ribosylation factor-like protein 11</fullName>
    </recommendedName>
</protein>
<dbReference type="PRINTS" id="PR00328">
    <property type="entry name" value="SAR1GTPBP"/>
</dbReference>
<dbReference type="OrthoDB" id="8484332at2759"/>
<evidence type="ECO:0000256" key="9">
    <source>
        <dbReference type="RuleBase" id="RU003925"/>
    </source>
</evidence>
<dbReference type="GO" id="GO:0046872">
    <property type="term" value="F:metal ion binding"/>
    <property type="evidence" value="ECO:0007669"/>
    <property type="project" value="UniProtKB-KW"/>
</dbReference>
<evidence type="ECO:0000256" key="5">
    <source>
        <dbReference type="ARBA" id="ARBA00054648"/>
    </source>
</evidence>
<evidence type="ECO:0000256" key="2">
    <source>
        <dbReference type="ARBA" id="ARBA00022741"/>
    </source>
</evidence>
<dbReference type="InterPro" id="IPR027417">
    <property type="entry name" value="P-loop_NTPase"/>
</dbReference>
<dbReference type="GeneID" id="112142201"/>
<dbReference type="KEGG" id="oml:112142201"/>
<reference evidence="10" key="1">
    <citation type="submission" date="2025-08" db="UniProtKB">
        <authorList>
            <consortium name="Ensembl"/>
        </authorList>
    </citation>
    <scope>IDENTIFICATION</scope>
</reference>
<keyword evidence="2 7" id="KW-0547">Nucleotide-binding</keyword>
<dbReference type="Gene3D" id="3.40.50.300">
    <property type="entry name" value="P-loop containing nucleotide triphosphate hydrolases"/>
    <property type="match status" value="1"/>
</dbReference>
<dbReference type="SMART" id="SM00177">
    <property type="entry name" value="ARF"/>
    <property type="match status" value="1"/>
</dbReference>
<organism evidence="10 11">
    <name type="scientific">Oryzias melastigma</name>
    <name type="common">Marine medaka</name>
    <dbReference type="NCBI Taxonomy" id="30732"/>
    <lineage>
        <taxon>Eukaryota</taxon>
        <taxon>Metazoa</taxon>
        <taxon>Chordata</taxon>
        <taxon>Craniata</taxon>
        <taxon>Vertebrata</taxon>
        <taxon>Euteleostomi</taxon>
        <taxon>Actinopterygii</taxon>
        <taxon>Neopterygii</taxon>
        <taxon>Teleostei</taxon>
        <taxon>Neoteleostei</taxon>
        <taxon>Acanthomorphata</taxon>
        <taxon>Ovalentaria</taxon>
        <taxon>Atherinomorphae</taxon>
        <taxon>Beloniformes</taxon>
        <taxon>Adrianichthyidae</taxon>
        <taxon>Oryziinae</taxon>
        <taxon>Oryzias</taxon>
    </lineage>
</organism>
<evidence type="ECO:0000313" key="10">
    <source>
        <dbReference type="Ensembl" id="ENSOMEP00000006372.1"/>
    </source>
</evidence>
<evidence type="ECO:0000256" key="6">
    <source>
        <dbReference type="ARBA" id="ARBA00072409"/>
    </source>
</evidence>
<dbReference type="Pfam" id="PF00025">
    <property type="entry name" value="Arf"/>
    <property type="match status" value="1"/>
</dbReference>
<dbReference type="InterPro" id="IPR006689">
    <property type="entry name" value="Small_GTPase_ARF/SAR"/>
</dbReference>
<keyword evidence="8" id="KW-0460">Magnesium</keyword>
<dbReference type="PROSITE" id="PS51417">
    <property type="entry name" value="ARF"/>
    <property type="match status" value="1"/>
</dbReference>
<dbReference type="SMART" id="SM00178">
    <property type="entry name" value="SAR"/>
    <property type="match status" value="1"/>
</dbReference>
<proteinExistence type="inferred from homology"/>
<accession>A0A3B3BMM4</accession>
<evidence type="ECO:0000313" key="11">
    <source>
        <dbReference type="Proteomes" id="UP000261560"/>
    </source>
</evidence>
<dbReference type="NCBIfam" id="TIGR00231">
    <property type="entry name" value="small_GTP"/>
    <property type="match status" value="1"/>
</dbReference>
<feature type="binding site" evidence="7">
    <location>
        <position position="92"/>
    </location>
    <ligand>
        <name>GTP</name>
        <dbReference type="ChEBI" id="CHEBI:37565"/>
    </ligand>
</feature>
<dbReference type="InterPro" id="IPR005225">
    <property type="entry name" value="Small_GTP-bd"/>
</dbReference>
<feature type="binding site" evidence="7">
    <location>
        <begin position="45"/>
        <end position="52"/>
    </location>
    <ligand>
        <name>GTP</name>
        <dbReference type="ChEBI" id="CHEBI:37565"/>
    </ligand>
</feature>
<dbReference type="Ensembl" id="ENSOMET00000005927.1">
    <property type="protein sequence ID" value="ENSOMEP00000006372.1"/>
    <property type="gene ID" value="ENSOMEG00000007419.1"/>
</dbReference>
<comment type="similarity">
    <text evidence="9">Belongs to the small GTPase superfamily. Arf family.</text>
</comment>
<feature type="binding site" evidence="8">
    <location>
        <position position="69"/>
    </location>
    <ligand>
        <name>Mg(2+)</name>
        <dbReference type="ChEBI" id="CHEBI:18420"/>
    </ligand>
</feature>
<dbReference type="GO" id="GO:0005525">
    <property type="term" value="F:GTP binding"/>
    <property type="evidence" value="ECO:0007669"/>
    <property type="project" value="UniProtKB-KW"/>
</dbReference>
<keyword evidence="1" id="KW-0519">Myristate</keyword>
<dbReference type="RefSeq" id="XP_024121214.2">
    <property type="nucleotide sequence ID" value="XM_024265446.2"/>
</dbReference>
<dbReference type="GeneTree" id="ENSGT00940000166383"/>
<keyword evidence="3 7" id="KW-0342">GTP-binding</keyword>
<evidence type="ECO:0000256" key="4">
    <source>
        <dbReference type="ARBA" id="ARBA00023288"/>
    </source>
</evidence>
<evidence type="ECO:0000256" key="1">
    <source>
        <dbReference type="ARBA" id="ARBA00022707"/>
    </source>
</evidence>
<feature type="binding site" evidence="8">
    <location>
        <position position="52"/>
    </location>
    <ligand>
        <name>Mg(2+)</name>
        <dbReference type="ChEBI" id="CHEBI:18420"/>
    </ligand>
</feature>
<dbReference type="AlphaFoldDB" id="A0A3B3BMM4"/>
<reference evidence="10" key="2">
    <citation type="submission" date="2025-09" db="UniProtKB">
        <authorList>
            <consortium name="Ensembl"/>
        </authorList>
    </citation>
    <scope>IDENTIFICATION</scope>
</reference>
<dbReference type="SMART" id="SM00173">
    <property type="entry name" value="RAS"/>
    <property type="match status" value="1"/>
</dbReference>
<dbReference type="SUPFAM" id="SSF52540">
    <property type="entry name" value="P-loop containing nucleoside triphosphate hydrolases"/>
    <property type="match status" value="1"/>
</dbReference>
<evidence type="ECO:0000256" key="3">
    <source>
        <dbReference type="ARBA" id="ARBA00023134"/>
    </source>
</evidence>